<protein>
    <submittedName>
        <fullName evidence="3">Uncharacterized protein</fullName>
    </submittedName>
</protein>
<keyword evidence="1" id="KW-0812">Transmembrane</keyword>
<feature type="signal peptide" evidence="2">
    <location>
        <begin position="1"/>
        <end position="28"/>
    </location>
</feature>
<dbReference type="InterPro" id="IPR006311">
    <property type="entry name" value="TAT_signal"/>
</dbReference>
<keyword evidence="4" id="KW-1185">Reference proteome</keyword>
<keyword evidence="1" id="KW-0472">Membrane</keyword>
<dbReference type="AlphaFoldDB" id="D1AC26"/>
<dbReference type="RefSeq" id="WP_012852076.1">
    <property type="nucleotide sequence ID" value="NC_013510.1"/>
</dbReference>
<accession>D1AC26</accession>
<feature type="chain" id="PRO_5003019538" evidence="2">
    <location>
        <begin position="29"/>
        <end position="98"/>
    </location>
</feature>
<proteinExistence type="predicted"/>
<dbReference type="EMBL" id="CP001738">
    <property type="protein sequence ID" value="ACY97292.1"/>
    <property type="molecule type" value="Genomic_DNA"/>
</dbReference>
<dbReference type="PROSITE" id="PS51318">
    <property type="entry name" value="TAT"/>
    <property type="match status" value="1"/>
</dbReference>
<gene>
    <name evidence="3" type="ordered locus">Tcur_1718</name>
</gene>
<evidence type="ECO:0000313" key="4">
    <source>
        <dbReference type="Proteomes" id="UP000001918"/>
    </source>
</evidence>
<keyword evidence="2" id="KW-0732">Signal</keyword>
<evidence type="ECO:0000313" key="3">
    <source>
        <dbReference type="EMBL" id="ACY97292.1"/>
    </source>
</evidence>
<sequence length="98" mass="9894">MRSTGSLPRRRHLAGVSLVAAVAGGAAAAAGGADAVPIALAAALAGALVSFAVGVALVLHDIRDQQRRIIDQLETQARLLHRAARLAGGLTEERPGAD</sequence>
<reference evidence="3 4" key="1">
    <citation type="journal article" date="2011" name="Stand. Genomic Sci.">
        <title>Complete genome sequence of Thermomonospora curvata type strain (B9).</title>
        <authorList>
            <person name="Chertkov O."/>
            <person name="Sikorski J."/>
            <person name="Nolan M."/>
            <person name="Lapidus A."/>
            <person name="Lucas S."/>
            <person name="Del Rio T.G."/>
            <person name="Tice H."/>
            <person name="Cheng J.F."/>
            <person name="Goodwin L."/>
            <person name="Pitluck S."/>
            <person name="Liolios K."/>
            <person name="Ivanova N."/>
            <person name="Mavromatis K."/>
            <person name="Mikhailova N."/>
            <person name="Ovchinnikova G."/>
            <person name="Pati A."/>
            <person name="Chen A."/>
            <person name="Palaniappan K."/>
            <person name="Djao O.D."/>
            <person name="Land M."/>
            <person name="Hauser L."/>
            <person name="Chang Y.J."/>
            <person name="Jeffries C.D."/>
            <person name="Brettin T."/>
            <person name="Han C."/>
            <person name="Detter J.C."/>
            <person name="Rohde M."/>
            <person name="Goker M."/>
            <person name="Woyke T."/>
            <person name="Bristow J."/>
            <person name="Eisen J.A."/>
            <person name="Markowitz V."/>
            <person name="Hugenholtz P."/>
            <person name="Klenk H.P."/>
            <person name="Kyrpides N.C."/>
        </authorList>
    </citation>
    <scope>NUCLEOTIDE SEQUENCE [LARGE SCALE GENOMIC DNA]</scope>
    <source>
        <strain evidence="4">ATCC 19995 / DSM 43183 / JCM 3096 / KCTC 9072 / NBRC 15933 / NCIMB 10081 / Henssen B9</strain>
    </source>
</reference>
<dbReference type="KEGG" id="tcu:Tcur_1718"/>
<evidence type="ECO:0000256" key="2">
    <source>
        <dbReference type="SAM" id="SignalP"/>
    </source>
</evidence>
<feature type="transmembrane region" description="Helical" evidence="1">
    <location>
        <begin position="38"/>
        <end position="59"/>
    </location>
</feature>
<dbReference type="HOGENOM" id="CLU_2332694_0_0_11"/>
<keyword evidence="1" id="KW-1133">Transmembrane helix</keyword>
<organism evidence="3 4">
    <name type="scientific">Thermomonospora curvata (strain ATCC 19995 / DSM 43183 / JCM 3096 / KCTC 9072 / NBRC 15933 / NCIMB 10081 / Henssen B9)</name>
    <dbReference type="NCBI Taxonomy" id="471852"/>
    <lineage>
        <taxon>Bacteria</taxon>
        <taxon>Bacillati</taxon>
        <taxon>Actinomycetota</taxon>
        <taxon>Actinomycetes</taxon>
        <taxon>Streptosporangiales</taxon>
        <taxon>Thermomonosporaceae</taxon>
        <taxon>Thermomonospora</taxon>
    </lineage>
</organism>
<evidence type="ECO:0000256" key="1">
    <source>
        <dbReference type="SAM" id="Phobius"/>
    </source>
</evidence>
<dbReference type="Proteomes" id="UP000001918">
    <property type="component" value="Chromosome"/>
</dbReference>
<name>D1AC26_THECD</name>